<dbReference type="EC" id="6.1.1.9" evidence="11"/>
<dbReference type="eggNOG" id="COG0525">
    <property type="taxonomic scope" value="Bacteria"/>
</dbReference>
<feature type="domain" description="Valyl-tRNA synthetase tRNA-binding arm" evidence="14">
    <location>
        <begin position="858"/>
        <end position="919"/>
    </location>
</feature>
<evidence type="ECO:0000256" key="5">
    <source>
        <dbReference type="ARBA" id="ARBA00022741"/>
    </source>
</evidence>
<keyword evidence="3 11" id="KW-0963">Cytoplasm</keyword>
<dbReference type="PANTHER" id="PTHR11946">
    <property type="entry name" value="VALYL-TRNA SYNTHETASES"/>
    <property type="match status" value="1"/>
</dbReference>
<dbReference type="NCBIfam" id="NF004349">
    <property type="entry name" value="PRK05729.1"/>
    <property type="match status" value="1"/>
</dbReference>
<evidence type="ECO:0000256" key="6">
    <source>
        <dbReference type="ARBA" id="ARBA00022840"/>
    </source>
</evidence>
<dbReference type="Pfam" id="PF00133">
    <property type="entry name" value="tRNA-synt_1"/>
    <property type="match status" value="1"/>
</dbReference>
<dbReference type="CDD" id="cd00817">
    <property type="entry name" value="ValRS_core"/>
    <property type="match status" value="1"/>
</dbReference>
<evidence type="ECO:0000259" key="12">
    <source>
        <dbReference type="Pfam" id="PF00133"/>
    </source>
</evidence>
<dbReference type="GO" id="GO:0005829">
    <property type="term" value="C:cytosol"/>
    <property type="evidence" value="ECO:0007669"/>
    <property type="project" value="TreeGrafter"/>
</dbReference>
<comment type="similarity">
    <text evidence="11">Belongs to the class-I aminoacyl-tRNA synthetase family. ValS type 1 subfamily.</text>
</comment>
<comment type="caution">
    <text evidence="15">The sequence shown here is derived from an EMBL/GenBank/DDBJ whole genome shotgun (WGS) entry which is preliminary data.</text>
</comment>
<feature type="short sequence motif" description="'HIGH' region" evidence="11">
    <location>
        <begin position="54"/>
        <end position="64"/>
    </location>
</feature>
<evidence type="ECO:0000313" key="16">
    <source>
        <dbReference type="Proteomes" id="UP000014541"/>
    </source>
</evidence>
<dbReference type="HOGENOM" id="CLU_001493_0_2_12"/>
<dbReference type="PRINTS" id="PR00986">
    <property type="entry name" value="TRNASYNTHVAL"/>
</dbReference>
<gene>
    <name evidence="11" type="primary">valS</name>
    <name evidence="15" type="ORF">HMPREF9194_00922</name>
</gene>
<dbReference type="Gene3D" id="3.40.50.620">
    <property type="entry name" value="HUPs"/>
    <property type="match status" value="2"/>
</dbReference>
<dbReference type="InterPro" id="IPR014729">
    <property type="entry name" value="Rossmann-like_a/b/a_fold"/>
</dbReference>
<dbReference type="STRING" id="1125699.HMPREF9194_00922"/>
<dbReference type="InterPro" id="IPR033705">
    <property type="entry name" value="Anticodon_Ia_Val"/>
</dbReference>
<organism evidence="15 16">
    <name type="scientific">Treponema maltophilum ATCC 51939</name>
    <dbReference type="NCBI Taxonomy" id="1125699"/>
    <lineage>
        <taxon>Bacteria</taxon>
        <taxon>Pseudomonadati</taxon>
        <taxon>Spirochaetota</taxon>
        <taxon>Spirochaetia</taxon>
        <taxon>Spirochaetales</taxon>
        <taxon>Treponemataceae</taxon>
        <taxon>Treponema</taxon>
    </lineage>
</organism>
<comment type="function">
    <text evidence="11">Catalyzes the attachment of valine to tRNA(Val). As ValRS can inadvertently accommodate and process structurally similar amino acids such as threonine, to avoid such errors, it has a 'posttransfer' editing activity that hydrolyzes mischarged Thr-tRNA(Val) in a tRNA-dependent manner.</text>
</comment>
<feature type="domain" description="Methionyl/Valyl/Leucyl/Isoleucyl-tRNA synthetase anticodon-binding" evidence="13">
    <location>
        <begin position="629"/>
        <end position="798"/>
    </location>
</feature>
<keyword evidence="8 11" id="KW-0175">Coiled coil</keyword>
<dbReference type="InterPro" id="IPR009080">
    <property type="entry name" value="tRNAsynth_Ia_anticodon-bd"/>
</dbReference>
<name>S3JZF5_TREMA</name>
<dbReference type="CDD" id="cd07962">
    <property type="entry name" value="Anticodon_Ia_Val"/>
    <property type="match status" value="1"/>
</dbReference>
<dbReference type="InterPro" id="IPR010978">
    <property type="entry name" value="tRNA-bd_arm"/>
</dbReference>
<dbReference type="Gene3D" id="1.10.730.10">
    <property type="entry name" value="Isoleucyl-tRNA Synthetase, Domain 1"/>
    <property type="match status" value="1"/>
</dbReference>
<evidence type="ECO:0000259" key="14">
    <source>
        <dbReference type="Pfam" id="PF10458"/>
    </source>
</evidence>
<keyword evidence="16" id="KW-1185">Reference proteome</keyword>
<comment type="subunit">
    <text evidence="2 11">Monomer.</text>
</comment>
<dbReference type="PATRIC" id="fig|1125699.3.peg.944"/>
<dbReference type="InterPro" id="IPR002300">
    <property type="entry name" value="aa-tRNA-synth_Ia"/>
</dbReference>
<dbReference type="FunFam" id="3.40.50.620:FF:000032">
    <property type="entry name" value="Valine--tRNA ligase"/>
    <property type="match status" value="1"/>
</dbReference>
<dbReference type="Pfam" id="PF10458">
    <property type="entry name" value="Val_tRNA-synt_C"/>
    <property type="match status" value="1"/>
</dbReference>
<evidence type="ECO:0000256" key="7">
    <source>
        <dbReference type="ARBA" id="ARBA00022917"/>
    </source>
</evidence>
<protein>
    <recommendedName>
        <fullName evidence="11">Valine--tRNA ligase</fullName>
        <ecNumber evidence="11">6.1.1.9</ecNumber>
    </recommendedName>
    <alternativeName>
        <fullName evidence="11">Valyl-tRNA synthetase</fullName>
        <shortName evidence="11">ValRS</shortName>
    </alternativeName>
</protein>
<dbReference type="InterPro" id="IPR009008">
    <property type="entry name" value="Val/Leu/Ile-tRNA-synth_edit"/>
</dbReference>
<dbReference type="GO" id="GO:0005524">
    <property type="term" value="F:ATP binding"/>
    <property type="evidence" value="ECO:0007669"/>
    <property type="project" value="UniProtKB-UniRule"/>
</dbReference>
<proteinExistence type="inferred from homology"/>
<keyword evidence="4 11" id="KW-0436">Ligase</keyword>
<dbReference type="AlphaFoldDB" id="S3JZF5"/>
<dbReference type="SUPFAM" id="SSF50677">
    <property type="entry name" value="ValRS/IleRS/LeuRS editing domain"/>
    <property type="match status" value="1"/>
</dbReference>
<comment type="domain">
    <text evidence="11">The C-terminal coiled-coil domain is crucial for aminoacylation activity.</text>
</comment>
<evidence type="ECO:0000256" key="2">
    <source>
        <dbReference type="ARBA" id="ARBA00011245"/>
    </source>
</evidence>
<keyword evidence="5 11" id="KW-0547">Nucleotide-binding</keyword>
<dbReference type="InterPro" id="IPR002303">
    <property type="entry name" value="Valyl-tRNA_ligase"/>
</dbReference>
<dbReference type="InterPro" id="IPR013155">
    <property type="entry name" value="M/V/L/I-tRNA-synth_anticd-bd"/>
</dbReference>
<comment type="catalytic activity">
    <reaction evidence="10 11">
        <text>tRNA(Val) + L-valine + ATP = L-valyl-tRNA(Val) + AMP + diphosphate</text>
        <dbReference type="Rhea" id="RHEA:10704"/>
        <dbReference type="Rhea" id="RHEA-COMP:9672"/>
        <dbReference type="Rhea" id="RHEA-COMP:9708"/>
        <dbReference type="ChEBI" id="CHEBI:30616"/>
        <dbReference type="ChEBI" id="CHEBI:33019"/>
        <dbReference type="ChEBI" id="CHEBI:57762"/>
        <dbReference type="ChEBI" id="CHEBI:78442"/>
        <dbReference type="ChEBI" id="CHEBI:78537"/>
        <dbReference type="ChEBI" id="CHEBI:456215"/>
        <dbReference type="EC" id="6.1.1.9"/>
    </reaction>
</comment>
<dbReference type="GO" id="GO:0006438">
    <property type="term" value="P:valyl-tRNA aminoacylation"/>
    <property type="evidence" value="ECO:0007669"/>
    <property type="project" value="UniProtKB-UniRule"/>
</dbReference>
<dbReference type="RefSeq" id="WP_016525216.1">
    <property type="nucleotide sequence ID" value="NZ_KE332518.1"/>
</dbReference>
<evidence type="ECO:0000313" key="15">
    <source>
        <dbReference type="EMBL" id="EPF30605.1"/>
    </source>
</evidence>
<dbReference type="GO" id="GO:0004832">
    <property type="term" value="F:valine-tRNA ligase activity"/>
    <property type="evidence" value="ECO:0007669"/>
    <property type="project" value="UniProtKB-UniRule"/>
</dbReference>
<evidence type="ECO:0000256" key="3">
    <source>
        <dbReference type="ARBA" id="ARBA00022490"/>
    </source>
</evidence>
<feature type="domain" description="Aminoacyl-tRNA synthetase class Ia" evidence="12">
    <location>
        <begin position="19"/>
        <end position="584"/>
    </location>
</feature>
<evidence type="ECO:0000256" key="10">
    <source>
        <dbReference type="ARBA" id="ARBA00047552"/>
    </source>
</evidence>
<dbReference type="InterPro" id="IPR037118">
    <property type="entry name" value="Val-tRNA_synth_C_sf"/>
</dbReference>
<evidence type="ECO:0000259" key="13">
    <source>
        <dbReference type="Pfam" id="PF08264"/>
    </source>
</evidence>
<dbReference type="Pfam" id="PF08264">
    <property type="entry name" value="Anticodon_1"/>
    <property type="match status" value="1"/>
</dbReference>
<dbReference type="PANTHER" id="PTHR11946:SF93">
    <property type="entry name" value="VALINE--TRNA LIGASE, CHLOROPLASTIC_MITOCHONDRIAL 2"/>
    <property type="match status" value="1"/>
</dbReference>
<dbReference type="SUPFAM" id="SSF46589">
    <property type="entry name" value="tRNA-binding arm"/>
    <property type="match status" value="1"/>
</dbReference>
<feature type="short sequence motif" description="'KMSKS' region" evidence="11">
    <location>
        <begin position="547"/>
        <end position="551"/>
    </location>
</feature>
<dbReference type="Gene3D" id="1.10.287.380">
    <property type="entry name" value="Valyl-tRNA synthetase, C-terminal domain"/>
    <property type="match status" value="1"/>
</dbReference>
<dbReference type="InterPro" id="IPR019499">
    <property type="entry name" value="Val-tRNA_synth_tRNA-bd"/>
</dbReference>
<dbReference type="NCBIfam" id="TIGR00422">
    <property type="entry name" value="valS"/>
    <property type="match status" value="1"/>
</dbReference>
<dbReference type="HAMAP" id="MF_02004">
    <property type="entry name" value="Val_tRNA_synth_type1"/>
    <property type="match status" value="1"/>
</dbReference>
<dbReference type="FunFam" id="3.90.740.10:FF:000010">
    <property type="entry name" value="Valine--tRNA ligase"/>
    <property type="match status" value="1"/>
</dbReference>
<dbReference type="PROSITE" id="PS00178">
    <property type="entry name" value="AA_TRNA_LIGASE_I"/>
    <property type="match status" value="1"/>
</dbReference>
<evidence type="ECO:0000256" key="8">
    <source>
        <dbReference type="ARBA" id="ARBA00023054"/>
    </source>
</evidence>
<keyword evidence="9 11" id="KW-0030">Aminoacyl-tRNA synthetase</keyword>
<dbReference type="SUPFAM" id="SSF47323">
    <property type="entry name" value="Anticodon-binding domain of a subclass of class I aminoacyl-tRNA synthetases"/>
    <property type="match status" value="1"/>
</dbReference>
<comment type="domain">
    <text evidence="11">ValRS has two distinct active sites: one for aminoacylation and one for editing. The misactivated threonine is translocated from the active site to the editing site.</text>
</comment>
<reference evidence="15 16" key="1">
    <citation type="submission" date="2013-04" db="EMBL/GenBank/DDBJ databases">
        <title>The Genome Sequence of Treponema maltophilum ATCC 51939.</title>
        <authorList>
            <consortium name="The Broad Institute Genomics Platform"/>
            <person name="Earl A."/>
            <person name="Ward D."/>
            <person name="Feldgarden M."/>
            <person name="Gevers D."/>
            <person name="Leonetti C."/>
            <person name="Blanton J.M."/>
            <person name="Dewhirst F.E."/>
            <person name="Izard J."/>
            <person name="Walker B."/>
            <person name="Young S."/>
            <person name="Zeng Q."/>
            <person name="Gargeya S."/>
            <person name="Fitzgerald M."/>
            <person name="Haas B."/>
            <person name="Abouelleil A."/>
            <person name="Allen A.W."/>
            <person name="Alvarado L."/>
            <person name="Arachchi H.M."/>
            <person name="Berlin A.M."/>
            <person name="Chapman S.B."/>
            <person name="Gainer-Dewar J."/>
            <person name="Goldberg J."/>
            <person name="Griggs A."/>
            <person name="Gujja S."/>
            <person name="Hansen M."/>
            <person name="Howarth C."/>
            <person name="Imamovic A."/>
            <person name="Ireland A."/>
            <person name="Larimer J."/>
            <person name="McCowan C."/>
            <person name="Murphy C."/>
            <person name="Pearson M."/>
            <person name="Poon T.W."/>
            <person name="Priest M."/>
            <person name="Roberts A."/>
            <person name="Saif S."/>
            <person name="Shea T."/>
            <person name="Sisk P."/>
            <person name="Sykes S."/>
            <person name="Wortman J."/>
            <person name="Nusbaum C."/>
            <person name="Birren B."/>
        </authorList>
    </citation>
    <scope>NUCLEOTIDE SEQUENCE [LARGE SCALE GENOMIC DNA]</scope>
    <source>
        <strain evidence="15 16">ATCC 51939</strain>
    </source>
</reference>
<dbReference type="OrthoDB" id="9810365at2"/>
<evidence type="ECO:0000256" key="11">
    <source>
        <dbReference type="HAMAP-Rule" id="MF_02004"/>
    </source>
</evidence>
<dbReference type="Proteomes" id="UP000014541">
    <property type="component" value="Unassembled WGS sequence"/>
</dbReference>
<dbReference type="EMBL" id="ATFF01000006">
    <property type="protein sequence ID" value="EPF30605.1"/>
    <property type="molecule type" value="Genomic_DNA"/>
</dbReference>
<keyword evidence="7 11" id="KW-0648">Protein biosynthesis</keyword>
<evidence type="ECO:0000256" key="4">
    <source>
        <dbReference type="ARBA" id="ARBA00022598"/>
    </source>
</evidence>
<dbReference type="GO" id="GO:0002161">
    <property type="term" value="F:aminoacyl-tRNA deacylase activity"/>
    <property type="evidence" value="ECO:0007669"/>
    <property type="project" value="InterPro"/>
</dbReference>
<comment type="subcellular location">
    <subcellularLocation>
        <location evidence="1 11">Cytoplasm</location>
    </subcellularLocation>
</comment>
<evidence type="ECO:0000256" key="1">
    <source>
        <dbReference type="ARBA" id="ARBA00004496"/>
    </source>
</evidence>
<dbReference type="FunFam" id="3.40.50.620:FF:000098">
    <property type="entry name" value="Valine--tRNA ligase"/>
    <property type="match status" value="1"/>
</dbReference>
<dbReference type="SUPFAM" id="SSF52374">
    <property type="entry name" value="Nucleotidylyl transferase"/>
    <property type="match status" value="1"/>
</dbReference>
<feature type="binding site" evidence="11">
    <location>
        <position position="550"/>
    </location>
    <ligand>
        <name>ATP</name>
        <dbReference type="ChEBI" id="CHEBI:30616"/>
    </ligand>
</feature>
<keyword evidence="6 11" id="KW-0067">ATP-binding</keyword>
<evidence type="ECO:0000256" key="9">
    <source>
        <dbReference type="ARBA" id="ARBA00023146"/>
    </source>
</evidence>
<dbReference type="InterPro" id="IPR001412">
    <property type="entry name" value="aa-tRNA-synth_I_CS"/>
</dbReference>
<sequence>MKGIELEKAYNPKDFEERLYNRWETEGCFKPELKAGSGVNNGAQKPFTVVIPPPNVTGILHMGHALNNILQDIIVRYQRMNGRPTLWVPGTDHAGIATQNVVERRLKKEGSDRHKLGREKFLERTWQVKNEHHAIITHQLKKLGASVDWSRERFTMDEGLSKAVRHVFVSLYERGLIYRGNYLVNWCPTCTTALADDEVEHEDTAGAMYHIYYEVDNPKSGMPARIEIATTRPETLLGDTAIAVHPDDERYKNMVGAKVKLPLTDRLIPVVADAYVDKEFGTGVVKITPAHDPNDWELGKRHNLEVINILNADGTLNDNCPVKYRGMNVKNARAAVIADLKEAGLFKDEEKISHSVGHCYRCHTVVEPYVSDQWFVKMKPLAEKALKAWKDGDIVFYPKKWENTYTHWMENIRDWCISRQLWWGHRIPVWYCDCCGEMIVSETDPESCPKCGAKAVEGKLRQDPDVLDTWFSSWLWPFSTLGWPEKEEQGFTDDFKTFYPTSALVTAYDIIFFWVSRMVMAGLEFTGKAPFKDIYIHGLVRDKQGRKMSKSLGNGIDPIEIIDEYGSDALKFTLAFMCAQGQDVLVDKESFKMGSRFANKIWNASRYILGNLEGRTLVPVNDDDLTELDRWIYGRLNAAIASSRSALENYRYNEGSQAVYEYFWNDFCDWYVEGTKLSFRNTDDAEKDRAVSVLLNVLEESLRLLHPYLPFVTEEIYSKLPLAPIVQARKALDAAKAKIIPSAVHYDGLLIKAPYPVHVPSRENERTAERFGVLQNLIRSVRSLRIECGIAPDVKLDLALLILPDSPAQVCLEKTDLIKLLAGIKNIEFVSEKPSGAVGTVGEGYEAFILVQGAVDKAQLKARFEKELASEREAIARLDAKLTGKFAAHAPAEVVEAEKEKRRLAVRRTEKLTEYIQSL</sequence>
<dbReference type="Gene3D" id="3.90.740.10">
    <property type="entry name" value="Valyl/Leucyl/Isoleucyl-tRNA synthetase, editing domain"/>
    <property type="match status" value="1"/>
</dbReference>
<accession>S3JZF5</accession>